<dbReference type="InterPro" id="IPR008979">
    <property type="entry name" value="Galactose-bd-like_sf"/>
</dbReference>
<dbReference type="Gene3D" id="2.60.120.260">
    <property type="entry name" value="Galactose-binding domain-like"/>
    <property type="match status" value="1"/>
</dbReference>
<dbReference type="InterPro" id="IPR005196">
    <property type="entry name" value="Glyco_hydro_65_N"/>
</dbReference>
<dbReference type="InterPro" id="IPR008928">
    <property type="entry name" value="6-hairpin_glycosidase_sf"/>
</dbReference>
<comment type="catalytic activity">
    <reaction evidence="1">
        <text>alpha,alpha-trehalose + H2O = alpha-D-glucose + beta-D-glucose</text>
        <dbReference type="Rhea" id="RHEA:32675"/>
        <dbReference type="ChEBI" id="CHEBI:15377"/>
        <dbReference type="ChEBI" id="CHEBI:15903"/>
        <dbReference type="ChEBI" id="CHEBI:16551"/>
        <dbReference type="ChEBI" id="CHEBI:17925"/>
        <dbReference type="EC" id="3.2.1.28"/>
    </reaction>
</comment>
<dbReference type="EMBL" id="JAAAIP010000086">
    <property type="protein sequence ID" value="KAG0326265.1"/>
    <property type="molecule type" value="Genomic_DNA"/>
</dbReference>
<feature type="signal peptide" evidence="3">
    <location>
        <begin position="1"/>
        <end position="23"/>
    </location>
</feature>
<dbReference type="InterPro" id="IPR000421">
    <property type="entry name" value="FA58C"/>
</dbReference>
<dbReference type="GO" id="GO:0005993">
    <property type="term" value="P:trehalose catabolic process"/>
    <property type="evidence" value="ECO:0007669"/>
    <property type="project" value="TreeGrafter"/>
</dbReference>
<comment type="caution">
    <text evidence="5">The sequence shown here is derived from an EMBL/GenBank/DDBJ whole genome shotgun (WGS) entry which is preliminary data.</text>
</comment>
<dbReference type="PANTHER" id="PTHR11051">
    <property type="entry name" value="GLYCOSYL HYDROLASE-RELATED"/>
    <property type="match status" value="1"/>
</dbReference>
<evidence type="ECO:0000259" key="4">
    <source>
        <dbReference type="PROSITE" id="PS50022"/>
    </source>
</evidence>
<dbReference type="SUPFAM" id="SSF49785">
    <property type="entry name" value="Galactose-binding domain-like"/>
    <property type="match status" value="1"/>
</dbReference>
<gene>
    <name evidence="5" type="primary">ATH1</name>
    <name evidence="5" type="ORF">BGZ99_009801</name>
</gene>
<dbReference type="GO" id="GO:0009277">
    <property type="term" value="C:fungal-type cell wall"/>
    <property type="evidence" value="ECO:0007669"/>
    <property type="project" value="TreeGrafter"/>
</dbReference>
<organism evidence="5 6">
    <name type="scientific">Dissophora globulifera</name>
    <dbReference type="NCBI Taxonomy" id="979702"/>
    <lineage>
        <taxon>Eukaryota</taxon>
        <taxon>Fungi</taxon>
        <taxon>Fungi incertae sedis</taxon>
        <taxon>Mucoromycota</taxon>
        <taxon>Mortierellomycotina</taxon>
        <taxon>Mortierellomycetes</taxon>
        <taxon>Mortierellales</taxon>
        <taxon>Mortierellaceae</taxon>
        <taxon>Dissophora</taxon>
    </lineage>
</organism>
<dbReference type="Gene3D" id="2.70.98.40">
    <property type="entry name" value="Glycoside hydrolase, family 65, N-terminal domain"/>
    <property type="match status" value="1"/>
</dbReference>
<keyword evidence="3" id="KW-0732">Signal</keyword>
<sequence length="901" mass="96570">MLPLYRLAAGLCFLAVIAPAVLTSPILTNASGPSSDEWTLTTTVINTTAFEREPYVANGYIGARLPVEGFGLRVHPAISYDSMNGTQGWPLFTLRQTSSIVAGFYDQQNETRGTNFAQTGGEQVMSLLPTWSSLYLTVMPPNDNSTSATYRVGVALEQIKSFSQSLSLRNGIVQTNVTWAPFGSSNSSNVSDIQLSYTVLAHRSRPSLGLVRLDVSGLSEGQQVIITDALDGAGAQRVEREQAGKLNDTELAYAIYSAVNPQGIDNVTAWEISALDIAGGNDNYSTVDVPESVGLGNNQSTIAQSYSITVPSNGKLTVFKAVGIASSDAFEGKEREIALSTAEKARSEGWDKVISEHKSAWEDLWSNGGDVVIHGAGKSTGGGDNSMLDELQTTSRSSLFHLLSNVRDGNEGKGLGDNSIAPAGLTSDSYGAGIFWDADTWMYPSLLSLFPDYAMSINNYRSKNLGAAIENTDPDEYANFRDNAAFTNAGIAVTLRNSIEAASVLGKSDEVSDKWSEIADNISILYEPSSNIVLEYQGFNATTPVKQADVVLLIYPLNYTVRNAETDLAFYAGANSPNGPGMTYSIFGINSAQLSTQGCEAYTYLLQSSEPYVREPFSQFSEQTTDLYADNGGTNPAYTFLTGHGGYMQIWTHGFTGYRPRRDCFYLDPSLPPQLAPEGYTIRGMKWQSSVFDVTVGGSQTTITRRSGGSSNACVLIGDRNKKSGSYLLAVGQKLTVDTYRSDLNGTLVHGNMAQCSLSVSSNTTIEPGQYALAAVDGSNATYWRPSTKSPASISIDLGSLQTIKAFHFNFNNNPPISYSVYAGATNTTAGLTQVTKVDQVNITAPYDANSADTVMVRLGNTSDVSLAQSIEARYVQLVVQGTQTDDGSDFGATVAEIAVL</sequence>
<feature type="chain" id="PRO_5040278984" evidence="3">
    <location>
        <begin position="24"/>
        <end position="901"/>
    </location>
</feature>
<evidence type="ECO:0000313" key="6">
    <source>
        <dbReference type="Proteomes" id="UP000738325"/>
    </source>
</evidence>
<dbReference type="AlphaFoldDB" id="A0A9P6RT35"/>
<dbReference type="PANTHER" id="PTHR11051:SF8">
    <property type="entry name" value="PROTEIN-GLUCOSYLGALACTOSYLHYDROXYLYSINE GLUCOSIDASE"/>
    <property type="match status" value="1"/>
</dbReference>
<proteinExistence type="inferred from homology"/>
<dbReference type="Gene3D" id="2.60.420.10">
    <property type="entry name" value="Maltose phosphorylase, domain 3"/>
    <property type="match status" value="1"/>
</dbReference>
<comment type="similarity">
    <text evidence="2">Belongs to the glycosyl hydrolase 65 family.</text>
</comment>
<protein>
    <submittedName>
        <fullName evidence="5">Alpha,alpha-trehalase ath1</fullName>
    </submittedName>
</protein>
<dbReference type="InterPro" id="IPR005195">
    <property type="entry name" value="Glyco_hydro_65_M"/>
</dbReference>
<dbReference type="Pfam" id="PF03636">
    <property type="entry name" value="Glyco_hydro_65N"/>
    <property type="match status" value="1"/>
</dbReference>
<dbReference type="OrthoDB" id="200349at2759"/>
<dbReference type="InterPro" id="IPR037018">
    <property type="entry name" value="GH65_N"/>
</dbReference>
<dbReference type="Gene3D" id="1.50.10.10">
    <property type="match status" value="2"/>
</dbReference>
<evidence type="ECO:0000256" key="3">
    <source>
        <dbReference type="SAM" id="SignalP"/>
    </source>
</evidence>
<dbReference type="GO" id="GO:0004555">
    <property type="term" value="F:alpha,alpha-trehalase activity"/>
    <property type="evidence" value="ECO:0007669"/>
    <property type="project" value="UniProtKB-EC"/>
</dbReference>
<dbReference type="Proteomes" id="UP000738325">
    <property type="component" value="Unassembled WGS sequence"/>
</dbReference>
<evidence type="ECO:0000256" key="2">
    <source>
        <dbReference type="ARBA" id="ARBA00006768"/>
    </source>
</evidence>
<dbReference type="Pfam" id="PF00754">
    <property type="entry name" value="F5_F8_type_C"/>
    <property type="match status" value="1"/>
</dbReference>
<name>A0A9P6RT35_9FUNG</name>
<dbReference type="InterPro" id="IPR012341">
    <property type="entry name" value="6hp_glycosidase-like_sf"/>
</dbReference>
<accession>A0A9P6RT35</accession>
<evidence type="ECO:0000256" key="1">
    <source>
        <dbReference type="ARBA" id="ARBA00001576"/>
    </source>
</evidence>
<feature type="domain" description="F5/8 type C" evidence="4">
    <location>
        <begin position="741"/>
        <end position="901"/>
    </location>
</feature>
<dbReference type="PROSITE" id="PS50022">
    <property type="entry name" value="FA58C_3"/>
    <property type="match status" value="1"/>
</dbReference>
<reference evidence="5" key="1">
    <citation type="journal article" date="2020" name="Fungal Divers.">
        <title>Resolving the Mortierellaceae phylogeny through synthesis of multi-gene phylogenetics and phylogenomics.</title>
        <authorList>
            <person name="Vandepol N."/>
            <person name="Liber J."/>
            <person name="Desiro A."/>
            <person name="Na H."/>
            <person name="Kennedy M."/>
            <person name="Barry K."/>
            <person name="Grigoriev I.V."/>
            <person name="Miller A.N."/>
            <person name="O'Donnell K."/>
            <person name="Stajich J.E."/>
            <person name="Bonito G."/>
        </authorList>
    </citation>
    <scope>NUCLEOTIDE SEQUENCE</scope>
    <source>
        <strain evidence="5">REB-010B</strain>
    </source>
</reference>
<dbReference type="Pfam" id="PF03632">
    <property type="entry name" value="Glyco_hydro_65m"/>
    <property type="match status" value="1"/>
</dbReference>
<keyword evidence="6" id="KW-1185">Reference proteome</keyword>
<dbReference type="SUPFAM" id="SSF48208">
    <property type="entry name" value="Six-hairpin glycosidases"/>
    <property type="match status" value="2"/>
</dbReference>
<evidence type="ECO:0000313" key="5">
    <source>
        <dbReference type="EMBL" id="KAG0326265.1"/>
    </source>
</evidence>